<dbReference type="AlphaFoldDB" id="A0AA86V9I4"/>
<evidence type="ECO:0000256" key="1">
    <source>
        <dbReference type="SAM" id="MobiDB-lite"/>
    </source>
</evidence>
<feature type="compositionally biased region" description="Polar residues" evidence="1">
    <location>
        <begin position="78"/>
        <end position="87"/>
    </location>
</feature>
<dbReference type="Proteomes" id="UP001189624">
    <property type="component" value="Chromosome 2"/>
</dbReference>
<keyword evidence="3" id="KW-1185">Reference proteome</keyword>
<evidence type="ECO:0000313" key="3">
    <source>
        <dbReference type="Proteomes" id="UP001189624"/>
    </source>
</evidence>
<feature type="compositionally biased region" description="Basic and acidic residues" evidence="1">
    <location>
        <begin position="63"/>
        <end position="77"/>
    </location>
</feature>
<sequence length="87" mass="9828">MLTPTNKVMVSGYTNPNVARGLRTKEEQGMVESECKRLRIVFVSLNKKKPMKGAAKKLRPTHKCKDEQLSKKTKDIVHTTSSNRGQD</sequence>
<organism evidence="2 3">
    <name type="scientific">Sphenostylis stenocarpa</name>
    <dbReference type="NCBI Taxonomy" id="92480"/>
    <lineage>
        <taxon>Eukaryota</taxon>
        <taxon>Viridiplantae</taxon>
        <taxon>Streptophyta</taxon>
        <taxon>Embryophyta</taxon>
        <taxon>Tracheophyta</taxon>
        <taxon>Spermatophyta</taxon>
        <taxon>Magnoliopsida</taxon>
        <taxon>eudicotyledons</taxon>
        <taxon>Gunneridae</taxon>
        <taxon>Pentapetalae</taxon>
        <taxon>rosids</taxon>
        <taxon>fabids</taxon>
        <taxon>Fabales</taxon>
        <taxon>Fabaceae</taxon>
        <taxon>Papilionoideae</taxon>
        <taxon>50 kb inversion clade</taxon>
        <taxon>NPAAA clade</taxon>
        <taxon>indigoferoid/millettioid clade</taxon>
        <taxon>Phaseoleae</taxon>
        <taxon>Sphenostylis</taxon>
    </lineage>
</organism>
<name>A0AA86V9I4_9FABA</name>
<protein>
    <submittedName>
        <fullName evidence="2">Uncharacterized protein</fullName>
    </submittedName>
</protein>
<gene>
    <name evidence="2" type="ORF">AYBTSS11_LOCUS5536</name>
</gene>
<dbReference type="Gramene" id="rna-AYBTSS11_LOCUS5536">
    <property type="protein sequence ID" value="CAJ1931939.1"/>
    <property type="gene ID" value="gene-AYBTSS11_LOCUS5536"/>
</dbReference>
<evidence type="ECO:0000313" key="2">
    <source>
        <dbReference type="EMBL" id="CAJ1931939.1"/>
    </source>
</evidence>
<dbReference type="EMBL" id="OY731399">
    <property type="protein sequence ID" value="CAJ1931939.1"/>
    <property type="molecule type" value="Genomic_DNA"/>
</dbReference>
<feature type="compositionally biased region" description="Basic residues" evidence="1">
    <location>
        <begin position="50"/>
        <end position="62"/>
    </location>
</feature>
<feature type="region of interest" description="Disordered" evidence="1">
    <location>
        <begin position="50"/>
        <end position="87"/>
    </location>
</feature>
<reference evidence="2" key="1">
    <citation type="submission" date="2023-10" db="EMBL/GenBank/DDBJ databases">
        <authorList>
            <person name="Domelevo Entfellner J.-B."/>
        </authorList>
    </citation>
    <scope>NUCLEOTIDE SEQUENCE</scope>
</reference>
<accession>A0AA86V9I4</accession>
<proteinExistence type="predicted"/>